<dbReference type="EMBL" id="JAGPNK010000013">
    <property type="protein sequence ID" value="KAH7309746.1"/>
    <property type="molecule type" value="Genomic_DNA"/>
</dbReference>
<gene>
    <name evidence="1" type="ORF">B0I35DRAFT_482492</name>
</gene>
<comment type="caution">
    <text evidence="1">The sequence shown here is derived from an EMBL/GenBank/DDBJ whole genome shotgun (WGS) entry which is preliminary data.</text>
</comment>
<sequence>MASSCDCMYPGTRVAVVSAQSTWSSRVDDPYACTEVIDFCFSSPFIYSWLSDISTAVGRIWADTLQTYLELEATGTIWWADVQQVPDKAKLIIDWKTIEGREAFQASPPLTSLKSLWASVTQVPPQSAVYRLSLNPGARKAGFSSSYGAVSVLLTFRFPDNFVPSSTFNTWEETSDAFAQCIMTDPGSVVTSAWCCGMEINNTACCVAFSHASREKMLALLEQEKPRRLLQTLRTSCVQSSIDFLNTRIYEYGWCGTVERRFPHAPHLEVMFAHARKLENPGTG</sequence>
<accession>A0A8K0SK59</accession>
<evidence type="ECO:0000313" key="2">
    <source>
        <dbReference type="Proteomes" id="UP000813444"/>
    </source>
</evidence>
<evidence type="ECO:0000313" key="1">
    <source>
        <dbReference type="EMBL" id="KAH7309746.1"/>
    </source>
</evidence>
<proteinExistence type="predicted"/>
<dbReference type="AlphaFoldDB" id="A0A8K0SK59"/>
<dbReference type="OrthoDB" id="3830579at2759"/>
<name>A0A8K0SK59_9HYPO</name>
<keyword evidence="2" id="KW-1185">Reference proteome</keyword>
<organism evidence="1 2">
    <name type="scientific">Stachybotrys elegans</name>
    <dbReference type="NCBI Taxonomy" id="80388"/>
    <lineage>
        <taxon>Eukaryota</taxon>
        <taxon>Fungi</taxon>
        <taxon>Dikarya</taxon>
        <taxon>Ascomycota</taxon>
        <taxon>Pezizomycotina</taxon>
        <taxon>Sordariomycetes</taxon>
        <taxon>Hypocreomycetidae</taxon>
        <taxon>Hypocreales</taxon>
        <taxon>Stachybotryaceae</taxon>
        <taxon>Stachybotrys</taxon>
    </lineage>
</organism>
<protein>
    <submittedName>
        <fullName evidence="1">Uncharacterized protein</fullName>
    </submittedName>
</protein>
<dbReference type="Proteomes" id="UP000813444">
    <property type="component" value="Unassembled WGS sequence"/>
</dbReference>
<reference evidence="1" key="1">
    <citation type="journal article" date="2021" name="Nat. Commun.">
        <title>Genetic determinants of endophytism in the Arabidopsis root mycobiome.</title>
        <authorList>
            <person name="Mesny F."/>
            <person name="Miyauchi S."/>
            <person name="Thiergart T."/>
            <person name="Pickel B."/>
            <person name="Atanasova L."/>
            <person name="Karlsson M."/>
            <person name="Huettel B."/>
            <person name="Barry K.W."/>
            <person name="Haridas S."/>
            <person name="Chen C."/>
            <person name="Bauer D."/>
            <person name="Andreopoulos W."/>
            <person name="Pangilinan J."/>
            <person name="LaButti K."/>
            <person name="Riley R."/>
            <person name="Lipzen A."/>
            <person name="Clum A."/>
            <person name="Drula E."/>
            <person name="Henrissat B."/>
            <person name="Kohler A."/>
            <person name="Grigoriev I.V."/>
            <person name="Martin F.M."/>
            <person name="Hacquard S."/>
        </authorList>
    </citation>
    <scope>NUCLEOTIDE SEQUENCE</scope>
    <source>
        <strain evidence="1">MPI-CAGE-CH-0235</strain>
    </source>
</reference>